<dbReference type="InterPro" id="IPR008914">
    <property type="entry name" value="PEBP"/>
</dbReference>
<keyword evidence="1" id="KW-0732">Signal</keyword>
<evidence type="ECO:0000313" key="3">
    <source>
        <dbReference type="Proteomes" id="UP000703269"/>
    </source>
</evidence>
<dbReference type="Pfam" id="PF01161">
    <property type="entry name" value="PBP"/>
    <property type="match status" value="1"/>
</dbReference>
<dbReference type="SUPFAM" id="SSF49777">
    <property type="entry name" value="PEBP-like"/>
    <property type="match status" value="1"/>
</dbReference>
<gene>
    <name evidence="2" type="ORF">PsYK624_079430</name>
</gene>
<dbReference type="Gene3D" id="3.90.280.10">
    <property type="entry name" value="PEBP-like"/>
    <property type="match status" value="1"/>
</dbReference>
<dbReference type="OrthoDB" id="2506647at2759"/>
<evidence type="ECO:0000313" key="2">
    <source>
        <dbReference type="EMBL" id="GJE91792.1"/>
    </source>
</evidence>
<organism evidence="2 3">
    <name type="scientific">Phanerochaete sordida</name>
    <dbReference type="NCBI Taxonomy" id="48140"/>
    <lineage>
        <taxon>Eukaryota</taxon>
        <taxon>Fungi</taxon>
        <taxon>Dikarya</taxon>
        <taxon>Basidiomycota</taxon>
        <taxon>Agaricomycotina</taxon>
        <taxon>Agaricomycetes</taxon>
        <taxon>Polyporales</taxon>
        <taxon>Phanerochaetaceae</taxon>
        <taxon>Phanerochaete</taxon>
    </lineage>
</organism>
<dbReference type="EMBL" id="BPQB01000023">
    <property type="protein sequence ID" value="GJE91792.1"/>
    <property type="molecule type" value="Genomic_DNA"/>
</dbReference>
<sequence length="212" mass="22944">MRIPIAATSLLCGLTIVFAQDTSLAAVETAFNNANIPKDLQIQLKPLVLLEVIWPQPSGRSITTRAGQSFPLNDTAGPPQFAVRGALSQDTHKFVLAAVDPDAPYPQDPNVAQVRHILQGDLVLGPALGSQTYKLVNETPALTDWIQPEPPADSPPHRYIFLLYQQPKGFDSQTFVAPNDSIPAREYFNISQFAEEVGMGDPIGGSFVLVSP</sequence>
<dbReference type="InterPro" id="IPR036610">
    <property type="entry name" value="PEBP-like_sf"/>
</dbReference>
<dbReference type="PANTHER" id="PTHR11362">
    <property type="entry name" value="PHOSPHATIDYLETHANOLAMINE-BINDING PROTEIN"/>
    <property type="match status" value="1"/>
</dbReference>
<evidence type="ECO:0000256" key="1">
    <source>
        <dbReference type="SAM" id="SignalP"/>
    </source>
</evidence>
<dbReference type="PANTHER" id="PTHR11362:SF82">
    <property type="entry name" value="PHOSPHATIDYLETHANOLAMINE-BINDING PROTEIN 4"/>
    <property type="match status" value="1"/>
</dbReference>
<proteinExistence type="predicted"/>
<dbReference type="InterPro" id="IPR035810">
    <property type="entry name" value="PEBP_euk"/>
</dbReference>
<dbReference type="Proteomes" id="UP000703269">
    <property type="component" value="Unassembled WGS sequence"/>
</dbReference>
<keyword evidence="3" id="KW-1185">Reference proteome</keyword>
<dbReference type="CDD" id="cd00866">
    <property type="entry name" value="PEBP_euk"/>
    <property type="match status" value="1"/>
</dbReference>
<feature type="signal peptide" evidence="1">
    <location>
        <begin position="1"/>
        <end position="19"/>
    </location>
</feature>
<name>A0A9P3G9M0_9APHY</name>
<protein>
    <submittedName>
        <fullName evidence="2">PEBP-like protein</fullName>
    </submittedName>
</protein>
<dbReference type="AlphaFoldDB" id="A0A9P3G9M0"/>
<comment type="caution">
    <text evidence="2">The sequence shown here is derived from an EMBL/GenBank/DDBJ whole genome shotgun (WGS) entry which is preliminary data.</text>
</comment>
<reference evidence="2 3" key="1">
    <citation type="submission" date="2021-08" db="EMBL/GenBank/DDBJ databases">
        <title>Draft Genome Sequence of Phanerochaete sordida strain YK-624.</title>
        <authorList>
            <person name="Mori T."/>
            <person name="Dohra H."/>
            <person name="Suzuki T."/>
            <person name="Kawagishi H."/>
            <person name="Hirai H."/>
        </authorList>
    </citation>
    <scope>NUCLEOTIDE SEQUENCE [LARGE SCALE GENOMIC DNA]</scope>
    <source>
        <strain evidence="2 3">YK-624</strain>
    </source>
</reference>
<accession>A0A9P3G9M0</accession>
<feature type="chain" id="PRO_5040127938" evidence="1">
    <location>
        <begin position="20"/>
        <end position="212"/>
    </location>
</feature>